<dbReference type="InterPro" id="IPR024467">
    <property type="entry name" value="Xre/MbcA/ParS-like_toxin-bd"/>
</dbReference>
<reference evidence="2 3" key="1">
    <citation type="submission" date="2020-04" db="EMBL/GenBank/DDBJ databases">
        <title>Molecular characterization of pseudomonads from Agaricus bisporus reveal novel blotch 2 pathogens in Western Europe.</title>
        <authorList>
            <person name="Taparia T."/>
            <person name="Krijger M."/>
            <person name="Haynes E."/>
            <person name="Elpinstone J.G."/>
            <person name="Noble R."/>
            <person name="Van Der Wolf J."/>
        </authorList>
    </citation>
    <scope>NUCLEOTIDE SEQUENCE [LARGE SCALE GENOMIC DNA]</scope>
    <source>
        <strain evidence="2 3">P7765</strain>
    </source>
</reference>
<accession>A0A7Y7ZDS1</accession>
<dbReference type="RefSeq" id="WP_177011009.1">
    <property type="nucleotide sequence ID" value="NZ_JACARV010000079.1"/>
</dbReference>
<dbReference type="InterPro" id="IPR011979">
    <property type="entry name" value="Antitox_Xre"/>
</dbReference>
<name>A0A7Y7ZDS1_PSEPU</name>
<feature type="domain" description="Antitoxin Xre/MbcA/ParS-like toxin-binding" evidence="1">
    <location>
        <begin position="104"/>
        <end position="151"/>
    </location>
</feature>
<dbReference type="EMBL" id="JACARV010000079">
    <property type="protein sequence ID" value="NWC83107.1"/>
    <property type="molecule type" value="Genomic_DNA"/>
</dbReference>
<organism evidence="2 3">
    <name type="scientific">Pseudomonas putida</name>
    <name type="common">Arthrobacter siderocapsulatus</name>
    <dbReference type="NCBI Taxonomy" id="303"/>
    <lineage>
        <taxon>Bacteria</taxon>
        <taxon>Pseudomonadati</taxon>
        <taxon>Pseudomonadota</taxon>
        <taxon>Gammaproteobacteria</taxon>
        <taxon>Pseudomonadales</taxon>
        <taxon>Pseudomonadaceae</taxon>
        <taxon>Pseudomonas</taxon>
    </lineage>
</organism>
<sequence>MSSSILRPQTGAAAQPPTFQLTHAETGGLSHLDILRLVQAGFALSDVQAMVRSSSLFKAHKLLERIMGKSARTIQRLSNPQNEVRLNPQQSAVALQYAQGLELAVMVFGSQPLAENWLGRPCKHLSGIVPFEMLNTSVGFKVVVDYLERARLGVYQ</sequence>
<dbReference type="Pfam" id="PF09722">
    <property type="entry name" value="Xre_MbcA_ParS_C"/>
    <property type="match status" value="1"/>
</dbReference>
<evidence type="ECO:0000313" key="2">
    <source>
        <dbReference type="EMBL" id="NWC83107.1"/>
    </source>
</evidence>
<dbReference type="Proteomes" id="UP000542695">
    <property type="component" value="Unassembled WGS sequence"/>
</dbReference>
<dbReference type="AlphaFoldDB" id="A0A7Y7ZDS1"/>
<evidence type="ECO:0000259" key="1">
    <source>
        <dbReference type="Pfam" id="PF09722"/>
    </source>
</evidence>
<proteinExistence type="predicted"/>
<protein>
    <submittedName>
        <fullName evidence="2">DUF2384 domain-containing protein</fullName>
    </submittedName>
</protein>
<dbReference type="NCBIfam" id="TIGR02293">
    <property type="entry name" value="TAS_TIGR02293"/>
    <property type="match status" value="1"/>
</dbReference>
<gene>
    <name evidence="2" type="ORF">HX798_22865</name>
</gene>
<evidence type="ECO:0000313" key="3">
    <source>
        <dbReference type="Proteomes" id="UP000542695"/>
    </source>
</evidence>
<comment type="caution">
    <text evidence="2">The sequence shown here is derived from an EMBL/GenBank/DDBJ whole genome shotgun (WGS) entry which is preliminary data.</text>
</comment>